<name>A0A8D2LAS6_VARKO</name>
<organism evidence="3 4">
    <name type="scientific">Varanus komodoensis</name>
    <name type="common">Komodo dragon</name>
    <dbReference type="NCBI Taxonomy" id="61221"/>
    <lineage>
        <taxon>Eukaryota</taxon>
        <taxon>Metazoa</taxon>
        <taxon>Chordata</taxon>
        <taxon>Craniata</taxon>
        <taxon>Vertebrata</taxon>
        <taxon>Euteleostomi</taxon>
        <taxon>Lepidosauria</taxon>
        <taxon>Squamata</taxon>
        <taxon>Bifurcata</taxon>
        <taxon>Unidentata</taxon>
        <taxon>Episquamata</taxon>
        <taxon>Toxicofera</taxon>
        <taxon>Anguimorpha</taxon>
        <taxon>Paleoanguimorpha</taxon>
        <taxon>Varanoidea</taxon>
        <taxon>Varanidae</taxon>
        <taxon>Varanus</taxon>
    </lineage>
</organism>
<keyword evidence="4" id="KW-1185">Reference proteome</keyword>
<keyword evidence="1" id="KW-0539">Nucleus</keyword>
<dbReference type="Proteomes" id="UP000694545">
    <property type="component" value="Unplaced"/>
</dbReference>
<accession>A0A8D2LAS6</accession>
<evidence type="ECO:0000313" key="3">
    <source>
        <dbReference type="Ensembl" id="ENSVKKP00000019490.1"/>
    </source>
</evidence>
<reference evidence="3" key="2">
    <citation type="submission" date="2025-09" db="UniProtKB">
        <authorList>
            <consortium name="Ensembl"/>
        </authorList>
    </citation>
    <scope>IDENTIFICATION</scope>
</reference>
<dbReference type="InterPro" id="IPR003309">
    <property type="entry name" value="SCAN_dom"/>
</dbReference>
<dbReference type="SUPFAM" id="SSF47353">
    <property type="entry name" value="Retrovirus capsid dimerization domain-like"/>
    <property type="match status" value="1"/>
</dbReference>
<sequence length="145" mass="16907">MTQLSPGVSRESHQSVNPVWAKKMVDYRKEEGPDAECVRRRFRQFRYQEAEGPREACSRLRELCWQWLQPEKHSKEQIVELLVLEQFLAVLPPQIQTRVREGSPGSCGRAVALAEQFLQQQQQQQHQGEDGWEGQVRILVNQLQV</sequence>
<dbReference type="OMA" id="EDGWEGQ"/>
<protein>
    <recommendedName>
        <fullName evidence="2">SCAN box domain-containing protein</fullName>
    </recommendedName>
</protein>
<dbReference type="SMART" id="SM00431">
    <property type="entry name" value="SCAN"/>
    <property type="match status" value="1"/>
</dbReference>
<dbReference type="FunFam" id="1.10.4020.10:FF:000001">
    <property type="entry name" value="zinc finger protein 263 isoform X1"/>
    <property type="match status" value="1"/>
</dbReference>
<dbReference type="PANTHER" id="PTHR45935">
    <property type="entry name" value="PROTEIN ZBED8-RELATED"/>
    <property type="match status" value="1"/>
</dbReference>
<dbReference type="Pfam" id="PF02023">
    <property type="entry name" value="SCAN"/>
    <property type="match status" value="1"/>
</dbReference>
<feature type="domain" description="SCAN box" evidence="2">
    <location>
        <begin position="39"/>
        <end position="121"/>
    </location>
</feature>
<dbReference type="PROSITE" id="PS50804">
    <property type="entry name" value="SCAN_BOX"/>
    <property type="match status" value="1"/>
</dbReference>
<dbReference type="InterPro" id="IPR050916">
    <property type="entry name" value="SCAN-C2H2_zinc_finger"/>
</dbReference>
<reference evidence="3" key="1">
    <citation type="submission" date="2025-08" db="UniProtKB">
        <authorList>
            <consortium name="Ensembl"/>
        </authorList>
    </citation>
    <scope>IDENTIFICATION</scope>
</reference>
<dbReference type="Ensembl" id="ENSVKKT00000019970.1">
    <property type="protein sequence ID" value="ENSVKKP00000019490.1"/>
    <property type="gene ID" value="ENSVKKG00000013211.1"/>
</dbReference>
<evidence type="ECO:0000259" key="2">
    <source>
        <dbReference type="PROSITE" id="PS50804"/>
    </source>
</evidence>
<proteinExistence type="predicted"/>
<dbReference type="Gene3D" id="1.10.4020.10">
    <property type="entry name" value="DNA breaking-rejoining enzymes"/>
    <property type="match status" value="1"/>
</dbReference>
<dbReference type="PANTHER" id="PTHR45935:SF15">
    <property type="entry name" value="SCAN BOX DOMAIN-CONTAINING PROTEIN"/>
    <property type="match status" value="1"/>
</dbReference>
<dbReference type="AlphaFoldDB" id="A0A8D2LAS6"/>
<dbReference type="CDD" id="cd07936">
    <property type="entry name" value="SCAN"/>
    <property type="match status" value="1"/>
</dbReference>
<evidence type="ECO:0000256" key="1">
    <source>
        <dbReference type="ARBA" id="ARBA00023242"/>
    </source>
</evidence>
<evidence type="ECO:0000313" key="4">
    <source>
        <dbReference type="Proteomes" id="UP000694545"/>
    </source>
</evidence>
<dbReference type="InterPro" id="IPR038269">
    <property type="entry name" value="SCAN_sf"/>
</dbReference>